<comment type="caution">
    <text evidence="6">The sequence shown here is derived from an EMBL/GenBank/DDBJ whole genome shotgun (WGS) entry which is preliminary data.</text>
</comment>
<dbReference type="GO" id="GO:0031593">
    <property type="term" value="F:polyubiquitin modification-dependent protein binding"/>
    <property type="evidence" value="ECO:0007669"/>
    <property type="project" value="TreeGrafter"/>
</dbReference>
<dbReference type="InterPro" id="IPR042299">
    <property type="entry name" value="Ufd1-like_Nn"/>
</dbReference>
<protein>
    <submittedName>
        <fullName evidence="6">Ubiquitin fusion degradation protein UFD1-domain-containing protein</fullName>
    </submittedName>
</protein>
<dbReference type="GO" id="GO:0006511">
    <property type="term" value="P:ubiquitin-dependent protein catabolic process"/>
    <property type="evidence" value="ECO:0007669"/>
    <property type="project" value="InterPro"/>
</dbReference>
<dbReference type="InterPro" id="IPR055418">
    <property type="entry name" value="UFD1_N2"/>
</dbReference>
<feature type="domain" description="Ubiquitin fusion degradation protein UFD1 N-terminal subdomain 1" evidence="4">
    <location>
        <begin position="28"/>
        <end position="123"/>
    </location>
</feature>
<organism evidence="6 7">
    <name type="scientific">Tribonema minus</name>
    <dbReference type="NCBI Taxonomy" id="303371"/>
    <lineage>
        <taxon>Eukaryota</taxon>
        <taxon>Sar</taxon>
        <taxon>Stramenopiles</taxon>
        <taxon>Ochrophyta</taxon>
        <taxon>PX clade</taxon>
        <taxon>Xanthophyceae</taxon>
        <taxon>Tribonematales</taxon>
        <taxon>Tribonemataceae</taxon>
        <taxon>Tribonema</taxon>
    </lineage>
</organism>
<accession>A0A836CM39</accession>
<feature type="domain" description="Ubiquitin fusion degradation protein UFD1 N-terminal subdomain 2" evidence="5">
    <location>
        <begin position="124"/>
        <end position="199"/>
    </location>
</feature>
<dbReference type="AlphaFoldDB" id="A0A836CM39"/>
<dbReference type="EMBL" id="JAFCMP010000017">
    <property type="protein sequence ID" value="KAG5191605.1"/>
    <property type="molecule type" value="Genomic_DNA"/>
</dbReference>
<evidence type="ECO:0000256" key="2">
    <source>
        <dbReference type="ARBA" id="ARBA00022786"/>
    </source>
</evidence>
<dbReference type="FunFam" id="2.40.40.50:FF:000001">
    <property type="entry name" value="Ubiquitin fusion degradation protein 1 homolog"/>
    <property type="match status" value="1"/>
</dbReference>
<evidence type="ECO:0000313" key="6">
    <source>
        <dbReference type="EMBL" id="KAG5191605.1"/>
    </source>
</evidence>
<dbReference type="Pfam" id="PF24842">
    <property type="entry name" value="UFD1_N2"/>
    <property type="match status" value="1"/>
</dbReference>
<sequence>MFGFGGEMGYGGGYNGAGGARAAFPNHFEEQYHCYPVSFQDKEHLEDGDKILLPSSALDTLARLSVEYPMLFSITNEAEGKTTHCGVLEFSAPEGSCYIPFWMMSNLLLEPGGLITIKNVSLPKANFVKLQPQSVDFLDISNPRAVLERQLRHFSCVTKGDQLCIPYNARKYYLEIREVRPADAACIIETDCNVDFDAPVGYEEHLRKQQQQQRSASPASSLGGDGALPIPAPMSGKAAPEGDADAAPAFVPFAGSGARLDGKAAPPLSAADLAAARAAAAERRMSNGSSGGGAAAASGDAAAQAVRPGKAPPAPARRFAAAGQFAKRKLQTGAFQGEGNKLS</sequence>
<dbReference type="Proteomes" id="UP000664859">
    <property type="component" value="Unassembled WGS sequence"/>
</dbReference>
<gene>
    <name evidence="6" type="ORF">JKP88DRAFT_271275</name>
</gene>
<evidence type="ECO:0000256" key="1">
    <source>
        <dbReference type="ARBA" id="ARBA00006043"/>
    </source>
</evidence>
<dbReference type="Gene3D" id="2.40.40.50">
    <property type="entry name" value="Ubiquitin fusion degradation protein UFD1, N-terminal domain"/>
    <property type="match status" value="1"/>
</dbReference>
<feature type="compositionally biased region" description="Low complexity" evidence="3">
    <location>
        <begin position="316"/>
        <end position="325"/>
    </location>
</feature>
<evidence type="ECO:0000259" key="5">
    <source>
        <dbReference type="Pfam" id="PF24842"/>
    </source>
</evidence>
<comment type="similarity">
    <text evidence="1">Belongs to the UFD1 family.</text>
</comment>
<evidence type="ECO:0000259" key="4">
    <source>
        <dbReference type="Pfam" id="PF03152"/>
    </source>
</evidence>
<feature type="compositionally biased region" description="Low complexity" evidence="3">
    <location>
        <begin position="295"/>
        <end position="309"/>
    </location>
</feature>
<feature type="region of interest" description="Disordered" evidence="3">
    <location>
        <begin position="205"/>
        <end position="243"/>
    </location>
</feature>
<feature type="region of interest" description="Disordered" evidence="3">
    <location>
        <begin position="279"/>
        <end position="325"/>
    </location>
</feature>
<evidence type="ECO:0000313" key="7">
    <source>
        <dbReference type="Proteomes" id="UP000664859"/>
    </source>
</evidence>
<name>A0A836CM39_9STRA</name>
<reference evidence="6" key="1">
    <citation type="submission" date="2021-02" db="EMBL/GenBank/DDBJ databases">
        <title>First Annotated Genome of the Yellow-green Alga Tribonema minus.</title>
        <authorList>
            <person name="Mahan K.M."/>
        </authorList>
    </citation>
    <scope>NUCLEOTIDE SEQUENCE</scope>
    <source>
        <strain evidence="6">UTEX B ZZ1240</strain>
    </source>
</reference>
<dbReference type="PANTHER" id="PTHR12555:SF13">
    <property type="entry name" value="UBIQUITIN RECOGNITION FACTOR IN ER-ASSOCIATED DEGRADATION PROTEIN 1"/>
    <property type="match status" value="1"/>
</dbReference>
<dbReference type="Pfam" id="PF03152">
    <property type="entry name" value="UFD1_N1"/>
    <property type="match status" value="1"/>
</dbReference>
<dbReference type="OrthoDB" id="422728at2759"/>
<dbReference type="InterPro" id="IPR004854">
    <property type="entry name" value="Ufd1-like"/>
</dbReference>
<dbReference type="InterPro" id="IPR055417">
    <property type="entry name" value="UFD1_N1"/>
</dbReference>
<dbReference type="PANTHER" id="PTHR12555">
    <property type="entry name" value="UBIQUITIN FUSION DEGRADATON PROTEIN 1"/>
    <property type="match status" value="1"/>
</dbReference>
<dbReference type="GO" id="GO:0036503">
    <property type="term" value="P:ERAD pathway"/>
    <property type="evidence" value="ECO:0007669"/>
    <property type="project" value="TreeGrafter"/>
</dbReference>
<proteinExistence type="inferred from homology"/>
<dbReference type="Gene3D" id="3.10.330.10">
    <property type="match status" value="1"/>
</dbReference>
<evidence type="ECO:0000256" key="3">
    <source>
        <dbReference type="SAM" id="MobiDB-lite"/>
    </source>
</evidence>
<keyword evidence="7" id="KW-1185">Reference proteome</keyword>
<keyword evidence="2" id="KW-0833">Ubl conjugation pathway</keyword>
<dbReference type="GO" id="GO:0034098">
    <property type="term" value="C:VCP-NPL4-UFD1 AAA ATPase complex"/>
    <property type="evidence" value="ECO:0007669"/>
    <property type="project" value="TreeGrafter"/>
</dbReference>